<dbReference type="AlphaFoldDB" id="A0A1D1V9J8"/>
<organism evidence="1 2">
    <name type="scientific">Ramazzottius varieornatus</name>
    <name type="common">Water bear</name>
    <name type="synonym">Tardigrade</name>
    <dbReference type="NCBI Taxonomy" id="947166"/>
    <lineage>
        <taxon>Eukaryota</taxon>
        <taxon>Metazoa</taxon>
        <taxon>Ecdysozoa</taxon>
        <taxon>Tardigrada</taxon>
        <taxon>Eutardigrada</taxon>
        <taxon>Parachela</taxon>
        <taxon>Hypsibioidea</taxon>
        <taxon>Ramazzottiidae</taxon>
        <taxon>Ramazzottius</taxon>
    </lineage>
</organism>
<accession>A0A1D1V9J8</accession>
<dbReference type="Proteomes" id="UP000186922">
    <property type="component" value="Unassembled WGS sequence"/>
</dbReference>
<protein>
    <submittedName>
        <fullName evidence="1">Uncharacterized protein</fullName>
    </submittedName>
</protein>
<evidence type="ECO:0000313" key="2">
    <source>
        <dbReference type="Proteomes" id="UP000186922"/>
    </source>
</evidence>
<dbReference type="EMBL" id="BDGG01000004">
    <property type="protein sequence ID" value="GAU98361.1"/>
    <property type="molecule type" value="Genomic_DNA"/>
</dbReference>
<keyword evidence="2" id="KW-1185">Reference proteome</keyword>
<evidence type="ECO:0000313" key="1">
    <source>
        <dbReference type="EMBL" id="GAU98361.1"/>
    </source>
</evidence>
<reference evidence="1 2" key="1">
    <citation type="journal article" date="2016" name="Nat. Commun.">
        <title>Extremotolerant tardigrade genome and improved radiotolerance of human cultured cells by tardigrade-unique protein.</title>
        <authorList>
            <person name="Hashimoto T."/>
            <person name="Horikawa D.D."/>
            <person name="Saito Y."/>
            <person name="Kuwahara H."/>
            <person name="Kozuka-Hata H."/>
            <person name="Shin-I T."/>
            <person name="Minakuchi Y."/>
            <person name="Ohishi K."/>
            <person name="Motoyama A."/>
            <person name="Aizu T."/>
            <person name="Enomoto A."/>
            <person name="Kondo K."/>
            <person name="Tanaka S."/>
            <person name="Hara Y."/>
            <person name="Koshikawa S."/>
            <person name="Sagara H."/>
            <person name="Miura T."/>
            <person name="Yokobori S."/>
            <person name="Miyagawa K."/>
            <person name="Suzuki Y."/>
            <person name="Kubo T."/>
            <person name="Oyama M."/>
            <person name="Kohara Y."/>
            <person name="Fujiyama A."/>
            <person name="Arakawa K."/>
            <person name="Katayama T."/>
            <person name="Toyoda A."/>
            <person name="Kunieda T."/>
        </authorList>
    </citation>
    <scope>NUCLEOTIDE SEQUENCE [LARGE SCALE GENOMIC DNA]</scope>
    <source>
        <strain evidence="1 2">YOKOZUNA-1</strain>
    </source>
</reference>
<sequence length="44" mass="5449">MEAQIVVLLRLNTPHYPNLEEEDDRRRQQERGLWDLTTRKITWK</sequence>
<comment type="caution">
    <text evidence="1">The sequence shown here is derived from an EMBL/GenBank/DDBJ whole genome shotgun (WGS) entry which is preliminary data.</text>
</comment>
<gene>
    <name evidence="1" type="primary">RvY_09518-1</name>
    <name evidence="1" type="synonym">RvY_09518.1</name>
    <name evidence="1" type="ORF">RvY_09518</name>
</gene>
<name>A0A1D1V9J8_RAMVA</name>
<proteinExistence type="predicted"/>